<dbReference type="AlphaFoldDB" id="A0A2S7KBB5"/>
<gene>
    <name evidence="1" type="ORF">B0A70_15495</name>
</gene>
<proteinExistence type="predicted"/>
<dbReference type="Proteomes" id="UP000238314">
    <property type="component" value="Unassembled WGS sequence"/>
</dbReference>
<accession>A0A2S7KBB5</accession>
<evidence type="ECO:0000313" key="1">
    <source>
        <dbReference type="EMBL" id="PQA89835.1"/>
    </source>
</evidence>
<organism evidence="1 2">
    <name type="scientific">Chryseobacterium piscicola</name>
    <dbReference type="NCBI Taxonomy" id="551459"/>
    <lineage>
        <taxon>Bacteria</taxon>
        <taxon>Pseudomonadati</taxon>
        <taxon>Bacteroidota</taxon>
        <taxon>Flavobacteriia</taxon>
        <taxon>Flavobacteriales</taxon>
        <taxon>Weeksellaceae</taxon>
        <taxon>Chryseobacterium group</taxon>
        <taxon>Chryseobacterium</taxon>
    </lineage>
</organism>
<evidence type="ECO:0000313" key="2">
    <source>
        <dbReference type="Proteomes" id="UP000238314"/>
    </source>
</evidence>
<comment type="caution">
    <text evidence="1">The sequence shown here is derived from an EMBL/GenBank/DDBJ whole genome shotgun (WGS) entry which is preliminary data.</text>
</comment>
<protein>
    <submittedName>
        <fullName evidence="1">Uncharacterized protein</fullName>
    </submittedName>
</protein>
<reference evidence="1 2" key="1">
    <citation type="submission" date="2016-11" db="EMBL/GenBank/DDBJ databases">
        <title>Whole genomes of Flavobacteriaceae.</title>
        <authorList>
            <person name="Stine C."/>
            <person name="Li C."/>
            <person name="Tadesse D."/>
        </authorList>
    </citation>
    <scope>NUCLEOTIDE SEQUENCE [LARGE SCALE GENOMIC DNA]</scope>
    <source>
        <strain evidence="1 2">DSM 21068</strain>
    </source>
</reference>
<dbReference type="EMBL" id="MUGO01000038">
    <property type="protein sequence ID" value="PQA89835.1"/>
    <property type="molecule type" value="Genomic_DNA"/>
</dbReference>
<name>A0A2S7KBB5_9FLAO</name>
<keyword evidence="2" id="KW-1185">Reference proteome</keyword>
<sequence length="202" mass="23628">MKSLLVKTQKKNNILNSLYQTLEDRNNPEDIEYYGPFKCRKKTSWLGDGYYFWDSFLELAHFWGKNSGYGTYVICHATADLNENLCYDLVGNYSHMKDMINIVNRMESEGLVNKTTTVKRIIEFMRKIDCFNQYAIRVIGTNSIANNDGNDSFLQRFKFDSKLPAYLDLIPPIQVCIYDCAKVSLQDYRIIHPDIYTDEYLV</sequence>